<accession>A0AAW0FMP1</accession>
<protein>
    <submittedName>
        <fullName evidence="1">Uncharacterized protein</fullName>
    </submittedName>
</protein>
<organism evidence="1 2">
    <name type="scientific">Cerrena zonata</name>
    <dbReference type="NCBI Taxonomy" id="2478898"/>
    <lineage>
        <taxon>Eukaryota</taxon>
        <taxon>Fungi</taxon>
        <taxon>Dikarya</taxon>
        <taxon>Basidiomycota</taxon>
        <taxon>Agaricomycotina</taxon>
        <taxon>Agaricomycetes</taxon>
        <taxon>Polyporales</taxon>
        <taxon>Cerrenaceae</taxon>
        <taxon>Cerrena</taxon>
    </lineage>
</organism>
<dbReference type="AlphaFoldDB" id="A0AAW0FMP1"/>
<name>A0AAW0FMP1_9APHY</name>
<gene>
    <name evidence="1" type="ORF">QCA50_015519</name>
</gene>
<reference evidence="1 2" key="1">
    <citation type="submission" date="2022-09" db="EMBL/GenBank/DDBJ databases">
        <authorList>
            <person name="Palmer J.M."/>
        </authorList>
    </citation>
    <scope>NUCLEOTIDE SEQUENCE [LARGE SCALE GENOMIC DNA]</scope>
    <source>
        <strain evidence="1 2">DSM 7382</strain>
    </source>
</reference>
<dbReference type="EMBL" id="JASBNA010000041">
    <property type="protein sequence ID" value="KAK7681427.1"/>
    <property type="molecule type" value="Genomic_DNA"/>
</dbReference>
<comment type="caution">
    <text evidence="1">The sequence shown here is derived from an EMBL/GenBank/DDBJ whole genome shotgun (WGS) entry which is preliminary data.</text>
</comment>
<sequence length="106" mass="12037">MPKTITWFNSLLTTLSTTNESLEIDLVNFSYDPVGCTSIEKAVLDISNGGKVSNLTVNLPEDCTDYKKLFPQTYQLVTFLNNYEGLKFTQHWQAESSKDLPDEMTF</sequence>
<proteinExistence type="predicted"/>
<dbReference type="Proteomes" id="UP001385951">
    <property type="component" value="Unassembled WGS sequence"/>
</dbReference>
<evidence type="ECO:0000313" key="1">
    <source>
        <dbReference type="EMBL" id="KAK7681427.1"/>
    </source>
</evidence>
<keyword evidence="2" id="KW-1185">Reference proteome</keyword>
<evidence type="ECO:0000313" key="2">
    <source>
        <dbReference type="Proteomes" id="UP001385951"/>
    </source>
</evidence>